<comment type="caution">
    <text evidence="1">The sequence shown here is derived from an EMBL/GenBank/DDBJ whole genome shotgun (WGS) entry which is preliminary data.</text>
</comment>
<evidence type="ECO:0000313" key="2">
    <source>
        <dbReference type="Proteomes" id="UP000308488"/>
    </source>
</evidence>
<evidence type="ECO:0000313" key="1">
    <source>
        <dbReference type="EMBL" id="TKV67000.1"/>
    </source>
</evidence>
<reference evidence="1 2" key="1">
    <citation type="submission" date="2019-05" db="EMBL/GenBank/DDBJ databases">
        <title>Marinobacter panjinensis sp. nov., a moderately halophilic bacterium isolated from sea tidal flat environment.</title>
        <authorList>
            <person name="Yang W."/>
            <person name="An M."/>
            <person name="He W."/>
            <person name="Luo X."/>
            <person name="Zhu L."/>
            <person name="Chen G."/>
            <person name="Zhang Y."/>
            <person name="Wang Y."/>
        </authorList>
    </citation>
    <scope>NUCLEOTIDE SEQUENCE [LARGE SCALE GENOMIC DNA]</scope>
    <source>
        <strain evidence="1 2">PJ-16</strain>
    </source>
</reference>
<evidence type="ECO:0008006" key="3">
    <source>
        <dbReference type="Google" id="ProtNLM"/>
    </source>
</evidence>
<dbReference type="AlphaFoldDB" id="A0A4U6R0M3"/>
<organism evidence="1 2">
    <name type="scientific">Marinobacter panjinensis</name>
    <dbReference type="NCBI Taxonomy" id="2576384"/>
    <lineage>
        <taxon>Bacteria</taxon>
        <taxon>Pseudomonadati</taxon>
        <taxon>Pseudomonadota</taxon>
        <taxon>Gammaproteobacteria</taxon>
        <taxon>Pseudomonadales</taxon>
        <taxon>Marinobacteraceae</taxon>
        <taxon>Marinobacter</taxon>
    </lineage>
</organism>
<dbReference type="Proteomes" id="UP000308488">
    <property type="component" value="Unassembled WGS sequence"/>
</dbReference>
<dbReference type="RefSeq" id="WP_137434420.1">
    <property type="nucleotide sequence ID" value="NZ_JANRHC010000005.1"/>
</dbReference>
<gene>
    <name evidence="1" type="ORF">FDP08_02295</name>
</gene>
<dbReference type="OrthoDB" id="7062169at2"/>
<keyword evidence="2" id="KW-1185">Reference proteome</keyword>
<sequence length="247" mass="27893">MMDESEFKKELMRMPLRYTLPISCLSKSGIVSPGSATVTLVQYKDRFFCVTNQHVVTELEKEICGEVYCQIGNTKFNLVKAKKFVDDAGDLCCFEVEREIVNNFTIWGENPRFIQLAENPVIIEPGQYVNFGGYPGCFRSKTKDGYNFDTFSHGGCLVSSVSDSTFSCLMEKEFEEEVRGDRRWEELTALGGISGCPVFAWIHEPVSLMELAGIVQEGELHLFGSETSPIMVSKIDNIWMEKAIKEL</sequence>
<name>A0A4U6R0M3_9GAMM</name>
<proteinExistence type="predicted"/>
<protein>
    <recommendedName>
        <fullName evidence="3">Trypsin-like peptidase domain-containing protein</fullName>
    </recommendedName>
</protein>
<dbReference type="EMBL" id="SZYH01000001">
    <property type="protein sequence ID" value="TKV67000.1"/>
    <property type="molecule type" value="Genomic_DNA"/>
</dbReference>
<accession>A0A4U6R0M3</accession>